<feature type="domain" description="PPE family C-terminal" evidence="1">
    <location>
        <begin position="1"/>
        <end position="29"/>
    </location>
</feature>
<dbReference type="Pfam" id="PF12484">
    <property type="entry name" value="PPE-SVP"/>
    <property type="match status" value="1"/>
</dbReference>
<comment type="caution">
    <text evidence="2">The sequence shown here is derived from an EMBL/GenBank/DDBJ whole genome shotgun (WGS) entry which is preliminary data.</text>
</comment>
<dbReference type="InterPro" id="IPR022171">
    <property type="entry name" value="PPE_C"/>
</dbReference>
<dbReference type="AlphaFoldDB" id="A0A329K6M8"/>
<feature type="non-terminal residue" evidence="2">
    <location>
        <position position="1"/>
    </location>
</feature>
<accession>A0A329K6M8</accession>
<dbReference type="RefSeq" id="WP_133259445.1">
    <property type="nucleotide sequence ID" value="NZ_QMEU01000184.1"/>
</dbReference>
<sequence length="33" mass="3443">MPVGSVGRRGAAAGYVNKYGFRYSVLTRPPSAG</sequence>
<dbReference type="Proteomes" id="UP000250347">
    <property type="component" value="Unassembled WGS sequence"/>
</dbReference>
<evidence type="ECO:0000313" key="2">
    <source>
        <dbReference type="EMBL" id="RAU89731.1"/>
    </source>
</evidence>
<gene>
    <name evidence="2" type="ORF">DQP58_25855</name>
</gene>
<protein>
    <recommendedName>
        <fullName evidence="1">PPE family C-terminal domain-containing protein</fullName>
    </recommendedName>
</protein>
<evidence type="ECO:0000313" key="3">
    <source>
        <dbReference type="Proteomes" id="UP000250347"/>
    </source>
</evidence>
<evidence type="ECO:0000259" key="1">
    <source>
        <dbReference type="Pfam" id="PF12484"/>
    </source>
</evidence>
<reference evidence="2 3" key="1">
    <citation type="submission" date="2018-06" db="EMBL/GenBank/DDBJ databases">
        <title>NTM in soil in Japan.</title>
        <authorList>
            <person name="Ohya K."/>
        </authorList>
    </citation>
    <scope>NUCLEOTIDE SEQUENCE [LARGE SCALE GENOMIC DNA]</scope>
    <source>
        <strain evidence="2 3">GF76</strain>
    </source>
</reference>
<name>A0A329K6M8_9MYCO</name>
<proteinExistence type="predicted"/>
<organism evidence="2 3">
    <name type="scientific">Mycobacterium colombiense</name>
    <dbReference type="NCBI Taxonomy" id="339268"/>
    <lineage>
        <taxon>Bacteria</taxon>
        <taxon>Bacillati</taxon>
        <taxon>Actinomycetota</taxon>
        <taxon>Actinomycetes</taxon>
        <taxon>Mycobacteriales</taxon>
        <taxon>Mycobacteriaceae</taxon>
        <taxon>Mycobacterium</taxon>
        <taxon>Mycobacterium avium complex (MAC)</taxon>
    </lineage>
</organism>
<dbReference type="EMBL" id="QMEU01000184">
    <property type="protein sequence ID" value="RAU89731.1"/>
    <property type="molecule type" value="Genomic_DNA"/>
</dbReference>